<reference evidence="2" key="1">
    <citation type="submission" date="2022-09" db="EMBL/GenBank/DDBJ databases">
        <title>The genome sequence of Tsuneonella sp. YG55.</title>
        <authorList>
            <person name="Liu Y."/>
        </authorList>
    </citation>
    <scope>NUCLEOTIDE SEQUENCE</scope>
    <source>
        <strain evidence="2">YG55</strain>
    </source>
</reference>
<protein>
    <submittedName>
        <fullName evidence="2">S41 family peptidase</fullName>
    </submittedName>
</protein>
<sequence length="512" mass="56036">MAFIGELLRPISGRDLMLLRRFIFRVLACASASCAVQTLAQETANPWRLLAESDARAALELVERNHPGAEPSLNDTVFMTRLEDARANVESRLPKVDSYPAYNALMSGLAAEFRDRHIWSNSLVEYPHRAWAGIILSRRGGSWVVGAQERGTNDSALLGYRLTSCDGIEAESWAKQRIGSFKGNPEIEAQLAANAAWLLVRDGNPFLSRPESCVFQSIAGERVEARLEWRQITVPEIFPFIERAEGKRPAAGMGVKPFEGGYWIHLQTLESSAAEVVDEVERLQKELRAAPMVVLDLRGNGGGDSSHASAIAKLLVGEGAANGQAQPVATCRGAFWRVSKGNLMAVQDWRDRLKGGDPQSFAYVSALVEDMEAALAEERAFAPALPDCASQQTADTDSESEKLPDPAMAGQIVLVTDRACFSSCLLATDIFRRLGALHVGEATDVSTRYMEVREELLPSGIRTFSTLQKVAIGSGEYGPYEPAIVYSGDLAQTDELKKWVAELPTRFIHPQT</sequence>
<dbReference type="EMBL" id="JAOAMV010000004">
    <property type="protein sequence ID" value="MCT2558986.1"/>
    <property type="molecule type" value="Genomic_DNA"/>
</dbReference>
<accession>A0A9X2W382</accession>
<dbReference type="RefSeq" id="WP_259961864.1">
    <property type="nucleotide sequence ID" value="NZ_JAOAMV010000004.1"/>
</dbReference>
<dbReference type="InterPro" id="IPR005151">
    <property type="entry name" value="Tail-specific_protease"/>
</dbReference>
<keyword evidence="3" id="KW-1185">Reference proteome</keyword>
<organism evidence="2 3">
    <name type="scientific">Tsuneonella litorea</name>
    <dbReference type="NCBI Taxonomy" id="2976475"/>
    <lineage>
        <taxon>Bacteria</taxon>
        <taxon>Pseudomonadati</taxon>
        <taxon>Pseudomonadota</taxon>
        <taxon>Alphaproteobacteria</taxon>
        <taxon>Sphingomonadales</taxon>
        <taxon>Erythrobacteraceae</taxon>
        <taxon>Tsuneonella</taxon>
    </lineage>
</organism>
<evidence type="ECO:0000259" key="1">
    <source>
        <dbReference type="Pfam" id="PF03572"/>
    </source>
</evidence>
<dbReference type="Pfam" id="PF03572">
    <property type="entry name" value="Peptidase_S41"/>
    <property type="match status" value="1"/>
</dbReference>
<dbReference type="Proteomes" id="UP001142648">
    <property type="component" value="Unassembled WGS sequence"/>
</dbReference>
<dbReference type="SUPFAM" id="SSF52096">
    <property type="entry name" value="ClpP/crotonase"/>
    <property type="match status" value="1"/>
</dbReference>
<dbReference type="InterPro" id="IPR029045">
    <property type="entry name" value="ClpP/crotonase-like_dom_sf"/>
</dbReference>
<dbReference type="Gene3D" id="3.90.226.10">
    <property type="entry name" value="2-enoyl-CoA Hydratase, Chain A, domain 1"/>
    <property type="match status" value="1"/>
</dbReference>
<evidence type="ECO:0000313" key="2">
    <source>
        <dbReference type="EMBL" id="MCT2558986.1"/>
    </source>
</evidence>
<dbReference type="AlphaFoldDB" id="A0A9X2W382"/>
<proteinExistence type="predicted"/>
<feature type="domain" description="Tail specific protease" evidence="1">
    <location>
        <begin position="264"/>
        <end position="443"/>
    </location>
</feature>
<name>A0A9X2W382_9SPHN</name>
<evidence type="ECO:0000313" key="3">
    <source>
        <dbReference type="Proteomes" id="UP001142648"/>
    </source>
</evidence>
<gene>
    <name evidence="2" type="ORF">N0B51_08335</name>
</gene>
<comment type="caution">
    <text evidence="2">The sequence shown here is derived from an EMBL/GenBank/DDBJ whole genome shotgun (WGS) entry which is preliminary data.</text>
</comment>
<dbReference type="GO" id="GO:0006508">
    <property type="term" value="P:proteolysis"/>
    <property type="evidence" value="ECO:0007669"/>
    <property type="project" value="InterPro"/>
</dbReference>
<dbReference type="GO" id="GO:0008236">
    <property type="term" value="F:serine-type peptidase activity"/>
    <property type="evidence" value="ECO:0007669"/>
    <property type="project" value="InterPro"/>
</dbReference>